<accession>A0A099LVM0</accession>
<proteinExistence type="predicted"/>
<dbReference type="Pfam" id="PF07152">
    <property type="entry name" value="YaeQ"/>
    <property type="match status" value="1"/>
</dbReference>
<dbReference type="Gene3D" id="3.10.640.10">
    <property type="entry name" value="Restriction endonuclease-like alpha-beta roll domain"/>
    <property type="match status" value="1"/>
</dbReference>
<name>A0A099LVM0_9VIBR</name>
<dbReference type="STRING" id="29495.EA26_10625"/>
<keyword evidence="2" id="KW-1185">Reference proteome</keyword>
<dbReference type="RefSeq" id="WP_039427304.1">
    <property type="nucleotide sequence ID" value="NZ_CP061844.1"/>
</dbReference>
<dbReference type="EMBL" id="JMCG01000001">
    <property type="protein sequence ID" value="KGK11734.1"/>
    <property type="molecule type" value="Genomic_DNA"/>
</dbReference>
<dbReference type="InterPro" id="IPR038590">
    <property type="entry name" value="YaeQ_sf"/>
</dbReference>
<evidence type="ECO:0000313" key="2">
    <source>
        <dbReference type="Proteomes" id="UP000029994"/>
    </source>
</evidence>
<dbReference type="Proteomes" id="UP000029994">
    <property type="component" value="Unassembled WGS sequence"/>
</dbReference>
<dbReference type="AlphaFoldDB" id="A0A099LVM0"/>
<dbReference type="GeneID" id="43683630"/>
<reference evidence="1 2" key="1">
    <citation type="submission" date="2014-04" db="EMBL/GenBank/DDBJ databases">
        <title>Genome sequencing of Vibrio navarrensis strains.</title>
        <authorList>
            <person name="Gladney L.M."/>
            <person name="Katz L.S."/>
            <person name="Marino-Ramirez L."/>
            <person name="Jordan I.K."/>
        </authorList>
    </citation>
    <scope>NUCLEOTIDE SEQUENCE [LARGE SCALE GENOMIC DNA]</scope>
    <source>
        <strain evidence="1 2">ATCC 51183</strain>
    </source>
</reference>
<dbReference type="SUPFAM" id="SSF52980">
    <property type="entry name" value="Restriction endonuclease-like"/>
    <property type="match status" value="1"/>
</dbReference>
<gene>
    <name evidence="1" type="ORF">EA26_10625</name>
</gene>
<evidence type="ECO:0000313" key="1">
    <source>
        <dbReference type="EMBL" id="KGK11734.1"/>
    </source>
</evidence>
<dbReference type="SMART" id="SM01322">
    <property type="entry name" value="YaeQ"/>
    <property type="match status" value="1"/>
</dbReference>
<dbReference type="InterPro" id="IPR011335">
    <property type="entry name" value="Restrct_endonuc-II-like"/>
</dbReference>
<sequence>MALKPTIYKFRINLTDMNRDYFDTISITTALHPSEKLERLAARLIAFCLHAQPDLAFTKGLSSTEEPDIWKKEYDGSISVWIDVGELEAERIKKASRQAKQVAVYSFNSKSAVWWEKNKGKFQSLPVNVYQLDAAAVDAFATQIERGTTLSVMISGNSIFVDGDHFHQQIDWQGLQTHE</sequence>
<dbReference type="InterPro" id="IPR009822">
    <property type="entry name" value="YaeQ"/>
</dbReference>
<dbReference type="PANTHER" id="PTHR38784:SF1">
    <property type="entry name" value="SUCROSE PHOSPHORYLASE"/>
    <property type="match status" value="1"/>
</dbReference>
<comment type="caution">
    <text evidence="1">The sequence shown here is derived from an EMBL/GenBank/DDBJ whole genome shotgun (WGS) entry which is preliminary data.</text>
</comment>
<organism evidence="1 2">
    <name type="scientific">Vibrio navarrensis</name>
    <dbReference type="NCBI Taxonomy" id="29495"/>
    <lineage>
        <taxon>Bacteria</taxon>
        <taxon>Pseudomonadati</taxon>
        <taxon>Pseudomonadota</taxon>
        <taxon>Gammaproteobacteria</taxon>
        <taxon>Vibrionales</taxon>
        <taxon>Vibrionaceae</taxon>
        <taxon>Vibrio</taxon>
    </lineage>
</organism>
<protein>
    <recommendedName>
        <fullName evidence="3">Cellulose synthase</fullName>
    </recommendedName>
</protein>
<dbReference type="PANTHER" id="PTHR38784">
    <property type="entry name" value="SUCROSE PHOSPHORYLASE"/>
    <property type="match status" value="1"/>
</dbReference>
<dbReference type="eggNOG" id="COG4681">
    <property type="taxonomic scope" value="Bacteria"/>
</dbReference>
<dbReference type="PIRSF" id="PIRSF011484">
    <property type="entry name" value="YaeQ"/>
    <property type="match status" value="1"/>
</dbReference>
<evidence type="ECO:0008006" key="3">
    <source>
        <dbReference type="Google" id="ProtNLM"/>
    </source>
</evidence>